<dbReference type="Proteomes" id="UP000237105">
    <property type="component" value="Unassembled WGS sequence"/>
</dbReference>
<accession>A0A2P5AEL1</accession>
<dbReference type="AlphaFoldDB" id="A0A2P5AEL1"/>
<gene>
    <name evidence="1" type="ORF">PanWU01x14_340140</name>
</gene>
<sequence>MGATEPESPTRPGHGRAGLEQITRRGTFHALPLYHHPPCPRGPTIHAVVLILFMSFGVVPELLHEYESLRHWRHSGLPLAPRHGPVLRLRRLLHHHPRLDAVVASCLVVHVDHQRRLSKILHDLPHRFPHPLVQLLVHHRVRTAGPIPFAAGLHLLRSKPSHRRSRTIHLHCRHRGRDFSPDSSTGMAVPYHQRTRPSVLIGQNTKIAESAIQEIIASTTTGCRRRHLPVHRWRSWNRSFGRNDGVL</sequence>
<reference evidence="2" key="1">
    <citation type="submission" date="2016-06" db="EMBL/GenBank/DDBJ databases">
        <title>Parallel loss of symbiosis genes in relatives of nitrogen-fixing non-legume Parasponia.</title>
        <authorList>
            <person name="Van Velzen R."/>
            <person name="Holmer R."/>
            <person name="Bu F."/>
            <person name="Rutten L."/>
            <person name="Van Zeijl A."/>
            <person name="Liu W."/>
            <person name="Santuari L."/>
            <person name="Cao Q."/>
            <person name="Sharma T."/>
            <person name="Shen D."/>
            <person name="Roswanjaya Y."/>
            <person name="Wardhani T."/>
            <person name="Kalhor M.S."/>
            <person name="Jansen J."/>
            <person name="Van den Hoogen J."/>
            <person name="Gungor B."/>
            <person name="Hartog M."/>
            <person name="Hontelez J."/>
            <person name="Verver J."/>
            <person name="Yang W.-C."/>
            <person name="Schijlen E."/>
            <person name="Repin R."/>
            <person name="Schilthuizen M."/>
            <person name="Schranz E."/>
            <person name="Heidstra R."/>
            <person name="Miyata K."/>
            <person name="Fedorova E."/>
            <person name="Kohlen W."/>
            <person name="Bisseling T."/>
            <person name="Smit S."/>
            <person name="Geurts R."/>
        </authorList>
    </citation>
    <scope>NUCLEOTIDE SEQUENCE [LARGE SCALE GENOMIC DNA]</scope>
    <source>
        <strain evidence="2">cv. WU1-14</strain>
    </source>
</reference>
<proteinExistence type="predicted"/>
<dbReference type="EMBL" id="JXTB01000635">
    <property type="protein sequence ID" value="PON34956.1"/>
    <property type="molecule type" value="Genomic_DNA"/>
</dbReference>
<evidence type="ECO:0000313" key="1">
    <source>
        <dbReference type="EMBL" id="PON34956.1"/>
    </source>
</evidence>
<name>A0A2P5AEL1_PARAD</name>
<organism evidence="1 2">
    <name type="scientific">Parasponia andersonii</name>
    <name type="common">Sponia andersonii</name>
    <dbReference type="NCBI Taxonomy" id="3476"/>
    <lineage>
        <taxon>Eukaryota</taxon>
        <taxon>Viridiplantae</taxon>
        <taxon>Streptophyta</taxon>
        <taxon>Embryophyta</taxon>
        <taxon>Tracheophyta</taxon>
        <taxon>Spermatophyta</taxon>
        <taxon>Magnoliopsida</taxon>
        <taxon>eudicotyledons</taxon>
        <taxon>Gunneridae</taxon>
        <taxon>Pentapetalae</taxon>
        <taxon>rosids</taxon>
        <taxon>fabids</taxon>
        <taxon>Rosales</taxon>
        <taxon>Cannabaceae</taxon>
        <taxon>Parasponia</taxon>
    </lineage>
</organism>
<protein>
    <submittedName>
        <fullName evidence="1">Uncharacterized protein</fullName>
    </submittedName>
</protein>
<evidence type="ECO:0000313" key="2">
    <source>
        <dbReference type="Proteomes" id="UP000237105"/>
    </source>
</evidence>
<keyword evidence="2" id="KW-1185">Reference proteome</keyword>
<comment type="caution">
    <text evidence="1">The sequence shown here is derived from an EMBL/GenBank/DDBJ whole genome shotgun (WGS) entry which is preliminary data.</text>
</comment>